<dbReference type="PANTHER" id="PTHR12741">
    <property type="entry name" value="LYST-INTERACTING PROTEIN LIP5 DOPAMINE RESPONSIVE PROTEIN DRG-1"/>
    <property type="match status" value="1"/>
</dbReference>
<dbReference type="GO" id="GO:0046527">
    <property type="term" value="F:glucosyltransferase activity"/>
    <property type="evidence" value="ECO:0007669"/>
    <property type="project" value="TreeGrafter"/>
</dbReference>
<feature type="transmembrane region" description="Helical" evidence="1">
    <location>
        <begin position="150"/>
        <end position="169"/>
    </location>
</feature>
<reference evidence="2" key="1">
    <citation type="journal article" date="2023" name="Nat. Commun.">
        <title>Diploid and tetraploid genomes of Acorus and the evolution of monocots.</title>
        <authorList>
            <person name="Ma L."/>
            <person name="Liu K.W."/>
            <person name="Li Z."/>
            <person name="Hsiao Y.Y."/>
            <person name="Qi Y."/>
            <person name="Fu T."/>
            <person name="Tang G.D."/>
            <person name="Zhang D."/>
            <person name="Sun W.H."/>
            <person name="Liu D.K."/>
            <person name="Li Y."/>
            <person name="Chen G.Z."/>
            <person name="Liu X.D."/>
            <person name="Liao X.Y."/>
            <person name="Jiang Y.T."/>
            <person name="Yu X."/>
            <person name="Hao Y."/>
            <person name="Huang J."/>
            <person name="Zhao X.W."/>
            <person name="Ke S."/>
            <person name="Chen Y.Y."/>
            <person name="Wu W.L."/>
            <person name="Hsu J.L."/>
            <person name="Lin Y.F."/>
            <person name="Huang M.D."/>
            <person name="Li C.Y."/>
            <person name="Huang L."/>
            <person name="Wang Z.W."/>
            <person name="Zhao X."/>
            <person name="Zhong W.Y."/>
            <person name="Peng D.H."/>
            <person name="Ahmad S."/>
            <person name="Lan S."/>
            <person name="Zhang J.S."/>
            <person name="Tsai W.C."/>
            <person name="Van de Peer Y."/>
            <person name="Liu Z.J."/>
        </authorList>
    </citation>
    <scope>NUCLEOTIDE SEQUENCE</scope>
    <source>
        <strain evidence="2">CP</strain>
    </source>
</reference>
<evidence type="ECO:0000256" key="1">
    <source>
        <dbReference type="SAM" id="Phobius"/>
    </source>
</evidence>
<gene>
    <name evidence="2" type="primary">CALS12</name>
    <name evidence="2" type="ORF">QJS10_CPB20g01863</name>
</gene>
<dbReference type="EMBL" id="JAUJYO010000020">
    <property type="protein sequence ID" value="KAK1286191.1"/>
    <property type="molecule type" value="Genomic_DNA"/>
</dbReference>
<organism evidence="2 3">
    <name type="scientific">Acorus calamus</name>
    <name type="common">Sweet flag</name>
    <dbReference type="NCBI Taxonomy" id="4465"/>
    <lineage>
        <taxon>Eukaryota</taxon>
        <taxon>Viridiplantae</taxon>
        <taxon>Streptophyta</taxon>
        <taxon>Embryophyta</taxon>
        <taxon>Tracheophyta</taxon>
        <taxon>Spermatophyta</taxon>
        <taxon>Magnoliopsida</taxon>
        <taxon>Liliopsida</taxon>
        <taxon>Acoraceae</taxon>
        <taxon>Acorus</taxon>
    </lineage>
</organism>
<evidence type="ECO:0000313" key="3">
    <source>
        <dbReference type="Proteomes" id="UP001180020"/>
    </source>
</evidence>
<keyword evidence="1" id="KW-0812">Transmembrane</keyword>
<proteinExistence type="predicted"/>
<reference evidence="2" key="2">
    <citation type="submission" date="2023-06" db="EMBL/GenBank/DDBJ databases">
        <authorList>
            <person name="Ma L."/>
            <person name="Liu K.-W."/>
            <person name="Li Z."/>
            <person name="Hsiao Y.-Y."/>
            <person name="Qi Y."/>
            <person name="Fu T."/>
            <person name="Tang G."/>
            <person name="Zhang D."/>
            <person name="Sun W.-H."/>
            <person name="Liu D.-K."/>
            <person name="Li Y."/>
            <person name="Chen G.-Z."/>
            <person name="Liu X.-D."/>
            <person name="Liao X.-Y."/>
            <person name="Jiang Y.-T."/>
            <person name="Yu X."/>
            <person name="Hao Y."/>
            <person name="Huang J."/>
            <person name="Zhao X.-W."/>
            <person name="Ke S."/>
            <person name="Chen Y.-Y."/>
            <person name="Wu W.-L."/>
            <person name="Hsu J.-L."/>
            <person name="Lin Y.-F."/>
            <person name="Huang M.-D."/>
            <person name="Li C.-Y."/>
            <person name="Huang L."/>
            <person name="Wang Z.-W."/>
            <person name="Zhao X."/>
            <person name="Zhong W.-Y."/>
            <person name="Peng D.-H."/>
            <person name="Ahmad S."/>
            <person name="Lan S."/>
            <person name="Zhang J.-S."/>
            <person name="Tsai W.-C."/>
            <person name="Van De Peer Y."/>
            <person name="Liu Z.-J."/>
        </authorList>
    </citation>
    <scope>NUCLEOTIDE SEQUENCE</scope>
    <source>
        <strain evidence="2">CP</strain>
        <tissue evidence="2">Leaves</tissue>
    </source>
</reference>
<dbReference type="AlphaFoldDB" id="A0AAV9CBG1"/>
<keyword evidence="1" id="KW-0472">Membrane</keyword>
<comment type="caution">
    <text evidence="2">The sequence shown here is derived from an EMBL/GenBank/DDBJ whole genome shotgun (WGS) entry which is preliminary data.</text>
</comment>
<dbReference type="GO" id="GO:0005886">
    <property type="term" value="C:plasma membrane"/>
    <property type="evidence" value="ECO:0007669"/>
    <property type="project" value="TreeGrafter"/>
</dbReference>
<feature type="transmembrane region" description="Helical" evidence="1">
    <location>
        <begin position="46"/>
        <end position="66"/>
    </location>
</feature>
<evidence type="ECO:0000313" key="2">
    <source>
        <dbReference type="EMBL" id="KAK1286191.1"/>
    </source>
</evidence>
<dbReference type="PANTHER" id="PTHR12741:SF7">
    <property type="entry name" value="CALLOSE SYNTHASE 12"/>
    <property type="match status" value="1"/>
</dbReference>
<sequence>MFLKAIAAAAWVIAFAVLYTRAWDQHNRDRRWSTEANNRLIYFLEAAGVFVLPEALATVLFIIPWVRNFLEKANWKILYALTWWFQSRTFVGRGLREGIVDNVKYSLFWAVLKITRIQFKWHEFFTHTNRLAVGLMWAPVVLIYLMDLQIWYTIFSAFVGALVGLFSHLGEIRNVDQLRLRFQFFSSALQFNLLPRSSCSRRGGRCGASSTTRSTG</sequence>
<keyword evidence="3" id="KW-1185">Reference proteome</keyword>
<keyword evidence="1" id="KW-1133">Transmembrane helix</keyword>
<accession>A0AAV9CBG1</accession>
<dbReference type="Proteomes" id="UP001180020">
    <property type="component" value="Unassembled WGS sequence"/>
</dbReference>
<protein>
    <submittedName>
        <fullName evidence="2">Callose synthase 12</fullName>
    </submittedName>
</protein>
<name>A0AAV9CBG1_ACOCL</name>